<protein>
    <submittedName>
        <fullName evidence="10">Choline-glycine betaine transporter</fullName>
    </submittedName>
</protein>
<evidence type="ECO:0000256" key="2">
    <source>
        <dbReference type="ARBA" id="ARBA00005658"/>
    </source>
</evidence>
<feature type="transmembrane region" description="Helical" evidence="9">
    <location>
        <begin position="396"/>
        <end position="422"/>
    </location>
</feature>
<evidence type="ECO:0000256" key="4">
    <source>
        <dbReference type="ARBA" id="ARBA00022475"/>
    </source>
</evidence>
<dbReference type="InterPro" id="IPR000060">
    <property type="entry name" value="BCCT_transptr"/>
</dbReference>
<keyword evidence="11" id="KW-1185">Reference proteome</keyword>
<evidence type="ECO:0000256" key="6">
    <source>
        <dbReference type="ARBA" id="ARBA00022989"/>
    </source>
</evidence>
<feature type="transmembrane region" description="Helical" evidence="9">
    <location>
        <begin position="58"/>
        <end position="76"/>
    </location>
</feature>
<feature type="transmembrane region" description="Helical" evidence="9">
    <location>
        <begin position="476"/>
        <end position="499"/>
    </location>
</feature>
<name>A0A852VME9_9MICO</name>
<comment type="similarity">
    <text evidence="2">Belongs to the BCCT transporter (TC 2.A.15) family.</text>
</comment>
<evidence type="ECO:0000313" key="11">
    <source>
        <dbReference type="Proteomes" id="UP000554054"/>
    </source>
</evidence>
<feature type="transmembrane region" description="Helical" evidence="9">
    <location>
        <begin position="315"/>
        <end position="338"/>
    </location>
</feature>
<dbReference type="Pfam" id="PF02028">
    <property type="entry name" value="BCCT"/>
    <property type="match status" value="1"/>
</dbReference>
<gene>
    <name evidence="10" type="ORF">BJY20_000688</name>
</gene>
<proteinExistence type="inferred from homology"/>
<dbReference type="PANTHER" id="PTHR30047:SF7">
    <property type="entry name" value="HIGH-AFFINITY CHOLINE TRANSPORT PROTEIN"/>
    <property type="match status" value="1"/>
</dbReference>
<evidence type="ECO:0000256" key="9">
    <source>
        <dbReference type="SAM" id="Phobius"/>
    </source>
</evidence>
<feature type="transmembrane region" description="Helical" evidence="9">
    <location>
        <begin position="18"/>
        <end position="38"/>
    </location>
</feature>
<dbReference type="RefSeq" id="WP_185990251.1">
    <property type="nucleotide sequence ID" value="NZ_JACCAE010000001.1"/>
</dbReference>
<feature type="transmembrane region" description="Helical" evidence="9">
    <location>
        <begin position="450"/>
        <end position="470"/>
    </location>
</feature>
<dbReference type="GO" id="GO:0005886">
    <property type="term" value="C:plasma membrane"/>
    <property type="evidence" value="ECO:0007669"/>
    <property type="project" value="UniProtKB-SubCell"/>
</dbReference>
<sequence length="535" mass="56501">MRSPVDGQRATPRGRDRVVTGVSAGGLALFVAAALVVPDRVSTWVAEGSSFSGRWFGLFWQVLLLVTFAMAVLLAATPWAKARLGGLAAPEFGRFKWVAMIMCTLLAGGGVFWAAAEPMYHYVSTPPYFGDGGGTDPAAAALGQSFVDWGFLVWAILGSLGAVVMLYGAERGMPLRPRTLLYPVMGERIRTSWVGSLVDIVCIISVVAGTVGPIGFLGLQVAYGLHGLFDVPNTYGVQLLVILGLSAIALLSVLSGIDKGIQLLSRFNVWMAVALMAVVLAVGSLGFVLKAWVAGMGTYAADFVGMSLYQGDQEWLGGWTIFFFGWFLGYAPLMSIFIARISRGRTARDLLVATSIIAPLATTLWFSVLGGTAIWIEQGSAGAISEPLQSDGLPAAVMAISQNLPLSTLLAVGFLVLTLTFVATTTDSMSYAVAQACTAHDSPSRWLRGLWTLLMGGGAATLISVGDGGISALQSFIVITAVPVGFVMLPSVVAAPVYLRRLAIEQAARRDGADESAPRGESDEDLRPEIAFTET</sequence>
<organism evidence="10 11">
    <name type="scientific">Janibacter cremeus</name>
    <dbReference type="NCBI Taxonomy" id="1285192"/>
    <lineage>
        <taxon>Bacteria</taxon>
        <taxon>Bacillati</taxon>
        <taxon>Actinomycetota</taxon>
        <taxon>Actinomycetes</taxon>
        <taxon>Micrococcales</taxon>
        <taxon>Intrasporangiaceae</taxon>
        <taxon>Janibacter</taxon>
    </lineage>
</organism>
<evidence type="ECO:0000313" key="10">
    <source>
        <dbReference type="EMBL" id="NYF97296.1"/>
    </source>
</evidence>
<evidence type="ECO:0000256" key="5">
    <source>
        <dbReference type="ARBA" id="ARBA00022692"/>
    </source>
</evidence>
<keyword evidence="5 9" id="KW-0812">Transmembrane</keyword>
<evidence type="ECO:0000256" key="1">
    <source>
        <dbReference type="ARBA" id="ARBA00004651"/>
    </source>
</evidence>
<evidence type="ECO:0000256" key="8">
    <source>
        <dbReference type="SAM" id="MobiDB-lite"/>
    </source>
</evidence>
<feature type="transmembrane region" description="Helical" evidence="9">
    <location>
        <begin position="235"/>
        <end position="257"/>
    </location>
</feature>
<keyword evidence="3" id="KW-0813">Transport</keyword>
<feature type="transmembrane region" description="Helical" evidence="9">
    <location>
        <begin position="350"/>
        <end position="376"/>
    </location>
</feature>
<dbReference type="PANTHER" id="PTHR30047">
    <property type="entry name" value="HIGH-AFFINITY CHOLINE TRANSPORT PROTEIN-RELATED"/>
    <property type="match status" value="1"/>
</dbReference>
<accession>A0A852VME9</accession>
<dbReference type="Proteomes" id="UP000554054">
    <property type="component" value="Unassembled WGS sequence"/>
</dbReference>
<feature type="transmembrane region" description="Helical" evidence="9">
    <location>
        <begin position="97"/>
        <end position="116"/>
    </location>
</feature>
<evidence type="ECO:0000256" key="3">
    <source>
        <dbReference type="ARBA" id="ARBA00022448"/>
    </source>
</evidence>
<keyword evidence="6 9" id="KW-1133">Transmembrane helix</keyword>
<keyword evidence="4" id="KW-1003">Cell membrane</keyword>
<comment type="subcellular location">
    <subcellularLocation>
        <location evidence="1">Cell membrane</location>
        <topology evidence="1">Multi-pass membrane protein</topology>
    </subcellularLocation>
</comment>
<dbReference type="GO" id="GO:0022857">
    <property type="term" value="F:transmembrane transporter activity"/>
    <property type="evidence" value="ECO:0007669"/>
    <property type="project" value="InterPro"/>
</dbReference>
<keyword evidence="7 9" id="KW-0472">Membrane</keyword>
<feature type="region of interest" description="Disordered" evidence="8">
    <location>
        <begin position="510"/>
        <end position="535"/>
    </location>
</feature>
<evidence type="ECO:0000256" key="7">
    <source>
        <dbReference type="ARBA" id="ARBA00023136"/>
    </source>
</evidence>
<dbReference type="EMBL" id="JACCAE010000001">
    <property type="protein sequence ID" value="NYF97296.1"/>
    <property type="molecule type" value="Genomic_DNA"/>
</dbReference>
<reference evidence="10 11" key="1">
    <citation type="submission" date="2020-07" db="EMBL/GenBank/DDBJ databases">
        <title>Sequencing the genomes of 1000 actinobacteria strains.</title>
        <authorList>
            <person name="Klenk H.-P."/>
        </authorList>
    </citation>
    <scope>NUCLEOTIDE SEQUENCE [LARGE SCALE GENOMIC DNA]</scope>
    <source>
        <strain evidence="10 11">DSM 26154</strain>
    </source>
</reference>
<feature type="compositionally biased region" description="Basic and acidic residues" evidence="8">
    <location>
        <begin position="510"/>
        <end position="528"/>
    </location>
</feature>
<dbReference type="AlphaFoldDB" id="A0A852VME9"/>
<feature type="transmembrane region" description="Helical" evidence="9">
    <location>
        <begin position="269"/>
        <end position="295"/>
    </location>
</feature>
<feature type="transmembrane region" description="Helical" evidence="9">
    <location>
        <begin position="151"/>
        <end position="169"/>
    </location>
</feature>
<feature type="transmembrane region" description="Helical" evidence="9">
    <location>
        <begin position="197"/>
        <end position="223"/>
    </location>
</feature>
<comment type="caution">
    <text evidence="10">The sequence shown here is derived from an EMBL/GenBank/DDBJ whole genome shotgun (WGS) entry which is preliminary data.</text>
</comment>